<feature type="compositionally biased region" description="Pro residues" evidence="1">
    <location>
        <begin position="1"/>
        <end position="10"/>
    </location>
</feature>
<dbReference type="AlphaFoldDB" id="A0AAD6XK52"/>
<evidence type="ECO:0000313" key="2">
    <source>
        <dbReference type="EMBL" id="KAJ7076728.1"/>
    </source>
</evidence>
<dbReference type="Proteomes" id="UP001222325">
    <property type="component" value="Unassembled WGS sequence"/>
</dbReference>
<protein>
    <submittedName>
        <fullName evidence="2">Uncharacterized protein</fullName>
    </submittedName>
</protein>
<comment type="caution">
    <text evidence="2">The sequence shown here is derived from an EMBL/GenBank/DDBJ whole genome shotgun (WGS) entry which is preliminary data.</text>
</comment>
<feature type="region of interest" description="Disordered" evidence="1">
    <location>
        <begin position="153"/>
        <end position="224"/>
    </location>
</feature>
<evidence type="ECO:0000256" key="1">
    <source>
        <dbReference type="SAM" id="MobiDB-lite"/>
    </source>
</evidence>
<name>A0AAD6XK52_9AGAR</name>
<dbReference type="EMBL" id="JARJCN010000078">
    <property type="protein sequence ID" value="KAJ7076728.1"/>
    <property type="molecule type" value="Genomic_DNA"/>
</dbReference>
<accession>A0AAD6XK52</accession>
<reference evidence="2" key="1">
    <citation type="submission" date="2023-03" db="EMBL/GenBank/DDBJ databases">
        <title>Massive genome expansion in bonnet fungi (Mycena s.s.) driven by repeated elements and novel gene families across ecological guilds.</title>
        <authorList>
            <consortium name="Lawrence Berkeley National Laboratory"/>
            <person name="Harder C.B."/>
            <person name="Miyauchi S."/>
            <person name="Viragh M."/>
            <person name="Kuo A."/>
            <person name="Thoen E."/>
            <person name="Andreopoulos B."/>
            <person name="Lu D."/>
            <person name="Skrede I."/>
            <person name="Drula E."/>
            <person name="Henrissat B."/>
            <person name="Morin E."/>
            <person name="Kohler A."/>
            <person name="Barry K."/>
            <person name="LaButti K."/>
            <person name="Morin E."/>
            <person name="Salamov A."/>
            <person name="Lipzen A."/>
            <person name="Mereny Z."/>
            <person name="Hegedus B."/>
            <person name="Baldrian P."/>
            <person name="Stursova M."/>
            <person name="Weitz H."/>
            <person name="Taylor A."/>
            <person name="Grigoriev I.V."/>
            <person name="Nagy L.G."/>
            <person name="Martin F."/>
            <person name="Kauserud H."/>
        </authorList>
    </citation>
    <scope>NUCLEOTIDE SEQUENCE</scope>
    <source>
        <strain evidence="2">CBHHK173m</strain>
    </source>
</reference>
<keyword evidence="3" id="KW-1185">Reference proteome</keyword>
<evidence type="ECO:0000313" key="3">
    <source>
        <dbReference type="Proteomes" id="UP001222325"/>
    </source>
</evidence>
<gene>
    <name evidence="2" type="ORF">B0H15DRAFT_863216</name>
</gene>
<sequence>MPPRPLPVPPRTHHAHTAPSHLNTTGPTHEPHGRASSATPFFLYRSTQRDSATLFLLPRRADRDAHTHSSSSSSSSTSSSSSSSSSRSRSSVSTRSSLLPTGPRSSYPPSPRSPRPPAYAEPAASWKERAYIPSATVVPALLAALAPAPRARTASTASSHSRDWSDLPASSHVHPASYGRAESRSSTRTRTRSSDFGVPRDARTPSPAPSHASYSRAPSRSSDFDARADACSCNRDLLYACQCSDTRRRNATYRRERGWSGEWVGVGMGRDMEMADVVSGLRALRAG</sequence>
<feature type="compositionally biased region" description="Low complexity" evidence="1">
    <location>
        <begin position="69"/>
        <end position="105"/>
    </location>
</feature>
<organism evidence="2 3">
    <name type="scientific">Mycena belliarum</name>
    <dbReference type="NCBI Taxonomy" id="1033014"/>
    <lineage>
        <taxon>Eukaryota</taxon>
        <taxon>Fungi</taxon>
        <taxon>Dikarya</taxon>
        <taxon>Basidiomycota</taxon>
        <taxon>Agaricomycotina</taxon>
        <taxon>Agaricomycetes</taxon>
        <taxon>Agaricomycetidae</taxon>
        <taxon>Agaricales</taxon>
        <taxon>Marasmiineae</taxon>
        <taxon>Mycenaceae</taxon>
        <taxon>Mycena</taxon>
    </lineage>
</organism>
<feature type="compositionally biased region" description="Polar residues" evidence="1">
    <location>
        <begin position="212"/>
        <end position="221"/>
    </location>
</feature>
<proteinExistence type="predicted"/>
<feature type="compositionally biased region" description="Pro residues" evidence="1">
    <location>
        <begin position="106"/>
        <end position="119"/>
    </location>
</feature>
<feature type="region of interest" description="Disordered" evidence="1">
    <location>
        <begin position="1"/>
        <end position="121"/>
    </location>
</feature>